<keyword evidence="1" id="KW-1133">Transmembrane helix</keyword>
<dbReference type="Proteomes" id="UP000015105">
    <property type="component" value="Chromosome 5D"/>
</dbReference>
<reference evidence="2" key="5">
    <citation type="journal article" date="2021" name="G3 (Bethesda)">
        <title>Aegilops tauschii genome assembly Aet v5.0 features greater sequence contiguity and improved annotation.</title>
        <authorList>
            <person name="Wang L."/>
            <person name="Zhu T."/>
            <person name="Rodriguez J.C."/>
            <person name="Deal K.R."/>
            <person name="Dubcovsky J."/>
            <person name="McGuire P.E."/>
            <person name="Lux T."/>
            <person name="Spannagl M."/>
            <person name="Mayer K.F.X."/>
            <person name="Baldrich P."/>
            <person name="Meyers B.C."/>
            <person name="Huo N."/>
            <person name="Gu Y.Q."/>
            <person name="Zhou H."/>
            <person name="Devos K.M."/>
            <person name="Bennetzen J.L."/>
            <person name="Unver T."/>
            <person name="Budak H."/>
            <person name="Gulick P.J."/>
            <person name="Galiba G."/>
            <person name="Kalapos B."/>
            <person name="Nelson D.R."/>
            <person name="Li P."/>
            <person name="You F.M."/>
            <person name="Luo M.C."/>
            <person name="Dvorak J."/>
        </authorList>
    </citation>
    <scope>NUCLEOTIDE SEQUENCE [LARGE SCALE GENOMIC DNA]</scope>
    <source>
        <strain evidence="2">cv. AL8/78</strain>
    </source>
</reference>
<protein>
    <submittedName>
        <fullName evidence="2">Uncharacterized protein</fullName>
    </submittedName>
</protein>
<sequence>MCAVCAKKTHICATKHESKANFYCKCVQLQHESRPPNSLWQRGDFCNGLNILFNFTNLPGDALILPACDCRSALSPSLPSPPQRLLQKMWHLPLWILPPCAPFFSAILLRGIFRHHRHPLHPRPYHRHAAAA</sequence>
<dbReference type="AlphaFoldDB" id="A0A453KB91"/>
<dbReference type="EnsemblPlants" id="AET5Gv20356200.8">
    <property type="protein sequence ID" value="AET5Gv20356200.8"/>
    <property type="gene ID" value="AET5Gv20356200"/>
</dbReference>
<name>A0A453KB91_AEGTS</name>
<proteinExistence type="predicted"/>
<feature type="transmembrane region" description="Helical" evidence="1">
    <location>
        <begin position="92"/>
        <end position="113"/>
    </location>
</feature>
<evidence type="ECO:0000313" key="2">
    <source>
        <dbReference type="EnsemblPlants" id="AET5Gv20356200.8"/>
    </source>
</evidence>
<reference evidence="3" key="2">
    <citation type="journal article" date="2017" name="Nat. Plants">
        <title>The Aegilops tauschii genome reveals multiple impacts of transposons.</title>
        <authorList>
            <person name="Zhao G."/>
            <person name="Zou C."/>
            <person name="Li K."/>
            <person name="Wang K."/>
            <person name="Li T."/>
            <person name="Gao L."/>
            <person name="Zhang X."/>
            <person name="Wang H."/>
            <person name="Yang Z."/>
            <person name="Liu X."/>
            <person name="Jiang W."/>
            <person name="Mao L."/>
            <person name="Kong X."/>
            <person name="Jiao Y."/>
            <person name="Jia J."/>
        </authorList>
    </citation>
    <scope>NUCLEOTIDE SEQUENCE [LARGE SCALE GENOMIC DNA]</scope>
    <source>
        <strain evidence="3">cv. AL8/78</strain>
    </source>
</reference>
<accession>A0A453KB91</accession>
<dbReference type="Gramene" id="AET5Gv20356200.9">
    <property type="protein sequence ID" value="AET5Gv20356200.9"/>
    <property type="gene ID" value="AET5Gv20356200"/>
</dbReference>
<keyword evidence="1" id="KW-0472">Membrane</keyword>
<reference evidence="3" key="1">
    <citation type="journal article" date="2014" name="Science">
        <title>Ancient hybridizations among the ancestral genomes of bread wheat.</title>
        <authorList>
            <consortium name="International Wheat Genome Sequencing Consortium,"/>
            <person name="Marcussen T."/>
            <person name="Sandve S.R."/>
            <person name="Heier L."/>
            <person name="Spannagl M."/>
            <person name="Pfeifer M."/>
            <person name="Jakobsen K.S."/>
            <person name="Wulff B.B."/>
            <person name="Steuernagel B."/>
            <person name="Mayer K.F."/>
            <person name="Olsen O.A."/>
        </authorList>
    </citation>
    <scope>NUCLEOTIDE SEQUENCE [LARGE SCALE GENOMIC DNA]</scope>
    <source>
        <strain evidence="3">cv. AL8/78</strain>
    </source>
</reference>
<dbReference type="Gramene" id="AET5Gv20356200.8">
    <property type="protein sequence ID" value="AET5Gv20356200.8"/>
    <property type="gene ID" value="AET5Gv20356200"/>
</dbReference>
<organism evidence="2 3">
    <name type="scientific">Aegilops tauschii subsp. strangulata</name>
    <name type="common">Goatgrass</name>
    <dbReference type="NCBI Taxonomy" id="200361"/>
    <lineage>
        <taxon>Eukaryota</taxon>
        <taxon>Viridiplantae</taxon>
        <taxon>Streptophyta</taxon>
        <taxon>Embryophyta</taxon>
        <taxon>Tracheophyta</taxon>
        <taxon>Spermatophyta</taxon>
        <taxon>Magnoliopsida</taxon>
        <taxon>Liliopsida</taxon>
        <taxon>Poales</taxon>
        <taxon>Poaceae</taxon>
        <taxon>BOP clade</taxon>
        <taxon>Pooideae</taxon>
        <taxon>Triticodae</taxon>
        <taxon>Triticeae</taxon>
        <taxon>Triticinae</taxon>
        <taxon>Aegilops</taxon>
    </lineage>
</organism>
<reference evidence="2" key="3">
    <citation type="journal article" date="2017" name="Nature">
        <title>Genome sequence of the progenitor of the wheat D genome Aegilops tauschii.</title>
        <authorList>
            <person name="Luo M.C."/>
            <person name="Gu Y.Q."/>
            <person name="Puiu D."/>
            <person name="Wang H."/>
            <person name="Twardziok S.O."/>
            <person name="Deal K.R."/>
            <person name="Huo N."/>
            <person name="Zhu T."/>
            <person name="Wang L."/>
            <person name="Wang Y."/>
            <person name="McGuire P.E."/>
            <person name="Liu S."/>
            <person name="Long H."/>
            <person name="Ramasamy R.K."/>
            <person name="Rodriguez J.C."/>
            <person name="Van S.L."/>
            <person name="Yuan L."/>
            <person name="Wang Z."/>
            <person name="Xia Z."/>
            <person name="Xiao L."/>
            <person name="Anderson O.D."/>
            <person name="Ouyang S."/>
            <person name="Liang Y."/>
            <person name="Zimin A.V."/>
            <person name="Pertea G."/>
            <person name="Qi P."/>
            <person name="Bennetzen J.L."/>
            <person name="Dai X."/>
            <person name="Dawson M.W."/>
            <person name="Muller H.G."/>
            <person name="Kugler K."/>
            <person name="Rivarola-Duarte L."/>
            <person name="Spannagl M."/>
            <person name="Mayer K.F.X."/>
            <person name="Lu F.H."/>
            <person name="Bevan M.W."/>
            <person name="Leroy P."/>
            <person name="Li P."/>
            <person name="You F.M."/>
            <person name="Sun Q."/>
            <person name="Liu Z."/>
            <person name="Lyons E."/>
            <person name="Wicker T."/>
            <person name="Salzberg S.L."/>
            <person name="Devos K.M."/>
            <person name="Dvorak J."/>
        </authorList>
    </citation>
    <scope>NUCLEOTIDE SEQUENCE [LARGE SCALE GENOMIC DNA]</scope>
    <source>
        <strain evidence="2">cv. AL8/78</strain>
    </source>
</reference>
<keyword evidence="3" id="KW-1185">Reference proteome</keyword>
<dbReference type="EnsemblPlants" id="AET5Gv20356200.9">
    <property type="protein sequence ID" value="AET5Gv20356200.9"/>
    <property type="gene ID" value="AET5Gv20356200"/>
</dbReference>
<evidence type="ECO:0000256" key="1">
    <source>
        <dbReference type="SAM" id="Phobius"/>
    </source>
</evidence>
<reference evidence="2" key="4">
    <citation type="submission" date="2019-03" db="UniProtKB">
        <authorList>
            <consortium name="EnsemblPlants"/>
        </authorList>
    </citation>
    <scope>IDENTIFICATION</scope>
</reference>
<keyword evidence="1" id="KW-0812">Transmembrane</keyword>
<evidence type="ECO:0000313" key="3">
    <source>
        <dbReference type="Proteomes" id="UP000015105"/>
    </source>
</evidence>